<comment type="caution">
    <text evidence="1">The sequence shown here is derived from an EMBL/GenBank/DDBJ whole genome shotgun (WGS) entry which is preliminary data.</text>
</comment>
<proteinExistence type="predicted"/>
<dbReference type="EMBL" id="LSRX01000804">
    <property type="protein sequence ID" value="OLP88611.1"/>
    <property type="molecule type" value="Genomic_DNA"/>
</dbReference>
<reference evidence="1 2" key="1">
    <citation type="submission" date="2016-02" db="EMBL/GenBank/DDBJ databases">
        <title>Genome analysis of coral dinoflagellate symbionts highlights evolutionary adaptations to a symbiotic lifestyle.</title>
        <authorList>
            <person name="Aranda M."/>
            <person name="Li Y."/>
            <person name="Liew Y.J."/>
            <person name="Baumgarten S."/>
            <person name="Simakov O."/>
            <person name="Wilson M."/>
            <person name="Piel J."/>
            <person name="Ashoor H."/>
            <person name="Bougouffa S."/>
            <person name="Bajic V.B."/>
            <person name="Ryu T."/>
            <person name="Ravasi T."/>
            <person name="Bayer T."/>
            <person name="Micklem G."/>
            <person name="Kim H."/>
            <person name="Bhak J."/>
            <person name="Lajeunesse T.C."/>
            <person name="Voolstra C.R."/>
        </authorList>
    </citation>
    <scope>NUCLEOTIDE SEQUENCE [LARGE SCALE GENOMIC DNA]</scope>
    <source>
        <strain evidence="1 2">CCMP2467</strain>
    </source>
</reference>
<sequence length="305" mass="33197">MLPSRGEDQENVWSILGQHLFGQNLNLIFSDAVHSPNAVHFEHRMWRKYGLLPGLSTGKSHAPLAVVWDDCQQGLLACAILQVIQQLVADTLGHESLALAPTWLSVCLGSFSILGSWGPGYRSHKVCLFTNYAIFDAPRAQTDPFDPSEQATIGGWMVSDNDLVCFARGEWAVLQEPRFWEKFASASGCGTEAQNERRRSVSASFARHLRYLVNSAVTVIAEAQSPGEAEDELRPGCNLPLLHLGVILKDVSMGGIRTDLERSMRTMSLGTGRKTLIHGAGSQLSLAGATLMSTNRAYFAAAVGD</sequence>
<name>A0A1Q9D0C2_SYMMI</name>
<dbReference type="OrthoDB" id="420458at2759"/>
<protein>
    <submittedName>
        <fullName evidence="1">Uncharacterized protein</fullName>
    </submittedName>
</protein>
<evidence type="ECO:0000313" key="1">
    <source>
        <dbReference type="EMBL" id="OLP88611.1"/>
    </source>
</evidence>
<evidence type="ECO:0000313" key="2">
    <source>
        <dbReference type="Proteomes" id="UP000186817"/>
    </source>
</evidence>
<keyword evidence="2" id="KW-1185">Reference proteome</keyword>
<gene>
    <name evidence="1" type="ORF">AK812_SmicGene30027</name>
</gene>
<dbReference type="Proteomes" id="UP000186817">
    <property type="component" value="Unassembled WGS sequence"/>
</dbReference>
<organism evidence="1 2">
    <name type="scientific">Symbiodinium microadriaticum</name>
    <name type="common">Dinoflagellate</name>
    <name type="synonym">Zooxanthella microadriatica</name>
    <dbReference type="NCBI Taxonomy" id="2951"/>
    <lineage>
        <taxon>Eukaryota</taxon>
        <taxon>Sar</taxon>
        <taxon>Alveolata</taxon>
        <taxon>Dinophyceae</taxon>
        <taxon>Suessiales</taxon>
        <taxon>Symbiodiniaceae</taxon>
        <taxon>Symbiodinium</taxon>
    </lineage>
</organism>
<dbReference type="AlphaFoldDB" id="A0A1Q9D0C2"/>
<accession>A0A1Q9D0C2</accession>